<dbReference type="InterPro" id="IPR000924">
    <property type="entry name" value="Glu/Gln-tRNA-synth"/>
</dbReference>
<proteinExistence type="inferred from homology"/>
<dbReference type="GO" id="GO:0005524">
    <property type="term" value="F:ATP binding"/>
    <property type="evidence" value="ECO:0007669"/>
    <property type="project" value="UniProtKB-KW"/>
</dbReference>
<dbReference type="InterPro" id="IPR020751">
    <property type="entry name" value="aa-tRNA-synth_I_codon-bd_sub2"/>
</dbReference>
<comment type="subcellular location">
    <subcellularLocation>
        <location evidence="1">Mitochondrion</location>
    </subcellularLocation>
</comment>
<name>A0AAX6MKM2_9PEZI</name>
<dbReference type="InterPro" id="IPR049940">
    <property type="entry name" value="GluQ/Sye"/>
</dbReference>
<evidence type="ECO:0000259" key="13">
    <source>
        <dbReference type="Pfam" id="PF00749"/>
    </source>
</evidence>
<dbReference type="AlphaFoldDB" id="A0AAX6MKM2"/>
<dbReference type="GO" id="GO:0008270">
    <property type="term" value="F:zinc ion binding"/>
    <property type="evidence" value="ECO:0007669"/>
    <property type="project" value="InterPro"/>
</dbReference>
<dbReference type="PANTHER" id="PTHR43311">
    <property type="entry name" value="GLUTAMATE--TRNA LIGASE"/>
    <property type="match status" value="1"/>
</dbReference>
<evidence type="ECO:0000256" key="12">
    <source>
        <dbReference type="SAM" id="MobiDB-lite"/>
    </source>
</evidence>
<keyword evidence="6 11" id="KW-0067">ATP-binding</keyword>
<dbReference type="EC" id="6.1.1.17" evidence="3"/>
<protein>
    <recommendedName>
        <fullName evidence="10">Glutamate--tRNA ligase, mitochondrial</fullName>
        <ecNumber evidence="3">6.1.1.17</ecNumber>
    </recommendedName>
    <alternativeName>
        <fullName evidence="9">Glutamyl-tRNA synthetase</fullName>
    </alternativeName>
</protein>
<feature type="region of interest" description="Disordered" evidence="12">
    <location>
        <begin position="18"/>
        <end position="44"/>
    </location>
</feature>
<sequence>MIRGPLCRPLLARPPQILKRHKFTGRTKPAERPKTSLPRTPARTRFAPSPTGYVHIGSLRTALYNYLLAKATGGQFLLRVEDTDQSRIVPDAERRLYEDLRWAGLSWDEGPDVGGKYGPYKQSKRLKLYTEHAEQLIEKGLAYRCFCTPEELDQMRALSIQEGKQAIYNGTCSHIAPDVAAHRAANGEPHCVRFKCGQQPIVNDLVYGYYKKPTVEDDFIIIKQDGYPTYHFANVVDDHLMEITHVIRGAEWLVSTPRHVALYEAFGWEMPLFAHVGLLVNEERQKLSKRHGDVDIASWRERGILPSTLLNYVMLLGWSMGRGVKGQQEVMDLDEMVKRFHLGFTRGDITVNNKHEYLQKAHVKRLAQKKGPAYVSQILLPVIVSRVQRYEDARVAEPEEPEDVKSEELTSEPAPASVVNSKIVAELGGLVPLAEAEETDDENVTVSGEYLDQVLQLDIQNYKDAESYVSRNRFLIWQVPESLYRSSLQEEMVGVERIFAEVVPESSLEDDVEELEDEDEDGVEEGGVRGEHRQTQRVSELTATLRDILDDIGELQWNKSGIEVAILPFLRSIYAVPKPTESNPGRQEPQLWGYHLLRWIVAASRPGPALIPSLTVLGREETMRRVEEAYEIAKSEEDKEAKSEA</sequence>
<evidence type="ECO:0000256" key="5">
    <source>
        <dbReference type="ARBA" id="ARBA00022741"/>
    </source>
</evidence>
<dbReference type="EMBL" id="JBANMG010000005">
    <property type="protein sequence ID" value="KAK6953210.1"/>
    <property type="molecule type" value="Genomic_DNA"/>
</dbReference>
<dbReference type="InterPro" id="IPR004527">
    <property type="entry name" value="Glu-tRNA-ligase_bac/mito"/>
</dbReference>
<dbReference type="InterPro" id="IPR033910">
    <property type="entry name" value="GluRS_core"/>
</dbReference>
<evidence type="ECO:0000256" key="11">
    <source>
        <dbReference type="RuleBase" id="RU363037"/>
    </source>
</evidence>
<dbReference type="Gene3D" id="3.40.50.620">
    <property type="entry name" value="HUPs"/>
    <property type="match status" value="1"/>
</dbReference>
<evidence type="ECO:0000256" key="1">
    <source>
        <dbReference type="ARBA" id="ARBA00004173"/>
    </source>
</evidence>
<dbReference type="InterPro" id="IPR020058">
    <property type="entry name" value="Glu/Gln-tRNA-synth_Ib_cat-dom"/>
</dbReference>
<dbReference type="GO" id="GO:0005739">
    <property type="term" value="C:mitochondrion"/>
    <property type="evidence" value="ECO:0007669"/>
    <property type="project" value="UniProtKB-SubCell"/>
</dbReference>
<dbReference type="CDD" id="cd00808">
    <property type="entry name" value="GluRS_core"/>
    <property type="match status" value="1"/>
</dbReference>
<dbReference type="Pfam" id="PF00749">
    <property type="entry name" value="tRNA-synt_1c"/>
    <property type="match status" value="1"/>
</dbReference>
<dbReference type="HAMAP" id="MF_00022">
    <property type="entry name" value="Glu_tRNA_synth_type1"/>
    <property type="match status" value="1"/>
</dbReference>
<keyword evidence="15" id="KW-1185">Reference proteome</keyword>
<evidence type="ECO:0000256" key="4">
    <source>
        <dbReference type="ARBA" id="ARBA00022598"/>
    </source>
</evidence>
<evidence type="ECO:0000256" key="10">
    <source>
        <dbReference type="ARBA" id="ARBA00072917"/>
    </source>
</evidence>
<evidence type="ECO:0000256" key="9">
    <source>
        <dbReference type="ARBA" id="ARBA00030865"/>
    </source>
</evidence>
<accession>A0AAX6MKM2</accession>
<feature type="domain" description="Glutamyl/glutaminyl-tRNA synthetase class Ib catalytic" evidence="13">
    <location>
        <begin position="43"/>
        <end position="342"/>
    </location>
</feature>
<dbReference type="Gene3D" id="1.10.10.350">
    <property type="match status" value="1"/>
</dbReference>
<evidence type="ECO:0000313" key="14">
    <source>
        <dbReference type="EMBL" id="KAK6953210.1"/>
    </source>
</evidence>
<dbReference type="SUPFAM" id="SSF52374">
    <property type="entry name" value="Nucleotidylyl transferase"/>
    <property type="match status" value="1"/>
</dbReference>
<evidence type="ECO:0000256" key="2">
    <source>
        <dbReference type="ARBA" id="ARBA00007894"/>
    </source>
</evidence>
<dbReference type="PANTHER" id="PTHR43311:SF2">
    <property type="entry name" value="GLUTAMATE--TRNA LIGASE, MITOCHONDRIAL-RELATED"/>
    <property type="match status" value="1"/>
</dbReference>
<dbReference type="NCBIfam" id="TIGR00464">
    <property type="entry name" value="gltX_bact"/>
    <property type="match status" value="1"/>
</dbReference>
<dbReference type="Proteomes" id="UP001369815">
    <property type="component" value="Unassembled WGS sequence"/>
</dbReference>
<evidence type="ECO:0000256" key="8">
    <source>
        <dbReference type="ARBA" id="ARBA00023146"/>
    </source>
</evidence>
<evidence type="ECO:0000256" key="6">
    <source>
        <dbReference type="ARBA" id="ARBA00022840"/>
    </source>
</evidence>
<keyword evidence="8 11" id="KW-0030">Aminoacyl-tRNA synthetase</keyword>
<dbReference type="GO" id="GO:0004818">
    <property type="term" value="F:glutamate-tRNA ligase activity"/>
    <property type="evidence" value="ECO:0007669"/>
    <property type="project" value="UniProtKB-EC"/>
</dbReference>
<dbReference type="PRINTS" id="PR00987">
    <property type="entry name" value="TRNASYNTHGLU"/>
</dbReference>
<comment type="caution">
    <text evidence="14">The sequence shown here is derived from an EMBL/GenBank/DDBJ whole genome shotgun (WGS) entry which is preliminary data.</text>
</comment>
<gene>
    <name evidence="14" type="ORF">Daesc_005510</name>
</gene>
<evidence type="ECO:0000256" key="7">
    <source>
        <dbReference type="ARBA" id="ARBA00022917"/>
    </source>
</evidence>
<dbReference type="GO" id="GO:0006424">
    <property type="term" value="P:glutamyl-tRNA aminoacylation"/>
    <property type="evidence" value="ECO:0007669"/>
    <property type="project" value="InterPro"/>
</dbReference>
<organism evidence="14 15">
    <name type="scientific">Daldinia eschscholtzii</name>
    <dbReference type="NCBI Taxonomy" id="292717"/>
    <lineage>
        <taxon>Eukaryota</taxon>
        <taxon>Fungi</taxon>
        <taxon>Dikarya</taxon>
        <taxon>Ascomycota</taxon>
        <taxon>Pezizomycotina</taxon>
        <taxon>Sordariomycetes</taxon>
        <taxon>Xylariomycetidae</taxon>
        <taxon>Xylariales</taxon>
        <taxon>Hypoxylaceae</taxon>
        <taxon>Daldinia</taxon>
    </lineage>
</organism>
<evidence type="ECO:0000256" key="3">
    <source>
        <dbReference type="ARBA" id="ARBA00012835"/>
    </source>
</evidence>
<dbReference type="InterPro" id="IPR014729">
    <property type="entry name" value="Rossmann-like_a/b/a_fold"/>
</dbReference>
<keyword evidence="4 11" id="KW-0436">Ligase</keyword>
<reference evidence="14 15" key="1">
    <citation type="journal article" date="2024" name="Front Chem Biol">
        <title>Unveiling the potential of Daldinia eschscholtzii MFLUCC 19-0629 through bioactivity and bioinformatics studies for enhanced sustainable agriculture production.</title>
        <authorList>
            <person name="Brooks S."/>
            <person name="Weaver J.A."/>
            <person name="Klomchit A."/>
            <person name="Alharthi S.A."/>
            <person name="Onlamun T."/>
            <person name="Nurani R."/>
            <person name="Vong T.K."/>
            <person name="Alberti F."/>
            <person name="Greco C."/>
        </authorList>
    </citation>
    <scope>NUCLEOTIDE SEQUENCE [LARGE SCALE GENOMIC DNA]</scope>
    <source>
        <strain evidence="14">MFLUCC 19-0629</strain>
    </source>
</reference>
<keyword evidence="5 11" id="KW-0547">Nucleotide-binding</keyword>
<evidence type="ECO:0000313" key="15">
    <source>
        <dbReference type="Proteomes" id="UP001369815"/>
    </source>
</evidence>
<keyword evidence="7 11" id="KW-0648">Protein biosynthesis</keyword>
<comment type="similarity">
    <text evidence="2">Belongs to the class-I aminoacyl-tRNA synthetase family. Glutamate--tRNA ligase type 1 subfamily.</text>
</comment>
<dbReference type="FunFam" id="3.40.50.620:FF:000045">
    <property type="entry name" value="Glutamate--tRNA ligase, mitochondrial"/>
    <property type="match status" value="1"/>
</dbReference>